<sequence>MKVLIYLRLPPQYKAKKKKSVRAEFGKETKAAKKARILTQRKKGPKLKQALKKRTYSKSDFLNLASKTNEDDVDMVKGYPTDESDILTDNSEDTLPAPS</sequence>
<evidence type="ECO:0000313" key="3">
    <source>
        <dbReference type="Proteomes" id="UP000499080"/>
    </source>
</evidence>
<evidence type="ECO:0000313" key="2">
    <source>
        <dbReference type="EMBL" id="GBO05477.1"/>
    </source>
</evidence>
<name>A0A4Y2U1K6_ARAVE</name>
<comment type="caution">
    <text evidence="2">The sequence shown here is derived from an EMBL/GenBank/DDBJ whole genome shotgun (WGS) entry which is preliminary data.</text>
</comment>
<dbReference type="EMBL" id="BGPR01032104">
    <property type="protein sequence ID" value="GBO05477.1"/>
    <property type="molecule type" value="Genomic_DNA"/>
</dbReference>
<protein>
    <submittedName>
        <fullName evidence="2">Uncharacterized protein</fullName>
    </submittedName>
</protein>
<dbReference type="AlphaFoldDB" id="A0A4Y2U1K6"/>
<proteinExistence type="predicted"/>
<feature type="compositionally biased region" description="Acidic residues" evidence="1">
    <location>
        <begin position="82"/>
        <end position="92"/>
    </location>
</feature>
<gene>
    <name evidence="2" type="ORF">AVEN_60531_1</name>
</gene>
<reference evidence="2 3" key="1">
    <citation type="journal article" date="2019" name="Sci. Rep.">
        <title>Orb-weaving spider Araneus ventricosus genome elucidates the spidroin gene catalogue.</title>
        <authorList>
            <person name="Kono N."/>
            <person name="Nakamura H."/>
            <person name="Ohtoshi R."/>
            <person name="Moran D.A.P."/>
            <person name="Shinohara A."/>
            <person name="Yoshida Y."/>
            <person name="Fujiwara M."/>
            <person name="Mori M."/>
            <person name="Tomita M."/>
            <person name="Arakawa K."/>
        </authorList>
    </citation>
    <scope>NUCLEOTIDE SEQUENCE [LARGE SCALE GENOMIC DNA]</scope>
</reference>
<keyword evidence="3" id="KW-1185">Reference proteome</keyword>
<accession>A0A4Y2U1K6</accession>
<dbReference type="Proteomes" id="UP000499080">
    <property type="component" value="Unassembled WGS sequence"/>
</dbReference>
<evidence type="ECO:0000256" key="1">
    <source>
        <dbReference type="SAM" id="MobiDB-lite"/>
    </source>
</evidence>
<feature type="region of interest" description="Disordered" evidence="1">
    <location>
        <begin position="73"/>
        <end position="99"/>
    </location>
</feature>
<organism evidence="2 3">
    <name type="scientific">Araneus ventricosus</name>
    <name type="common">Orbweaver spider</name>
    <name type="synonym">Epeira ventricosa</name>
    <dbReference type="NCBI Taxonomy" id="182803"/>
    <lineage>
        <taxon>Eukaryota</taxon>
        <taxon>Metazoa</taxon>
        <taxon>Ecdysozoa</taxon>
        <taxon>Arthropoda</taxon>
        <taxon>Chelicerata</taxon>
        <taxon>Arachnida</taxon>
        <taxon>Araneae</taxon>
        <taxon>Araneomorphae</taxon>
        <taxon>Entelegynae</taxon>
        <taxon>Araneoidea</taxon>
        <taxon>Araneidae</taxon>
        <taxon>Araneus</taxon>
    </lineage>
</organism>